<dbReference type="GO" id="GO:0016757">
    <property type="term" value="F:glycosyltransferase activity"/>
    <property type="evidence" value="ECO:0007669"/>
    <property type="project" value="InterPro"/>
</dbReference>
<feature type="domain" description="Glycosyl transferase family 1" evidence="1">
    <location>
        <begin position="188"/>
        <end position="330"/>
    </location>
</feature>
<dbReference type="CDD" id="cd03801">
    <property type="entry name" value="GT4_PimA-like"/>
    <property type="match status" value="1"/>
</dbReference>
<evidence type="ECO:0000313" key="3">
    <source>
        <dbReference type="Proteomes" id="UP000320948"/>
    </source>
</evidence>
<dbReference type="Gene3D" id="3.40.50.2000">
    <property type="entry name" value="Glycogen Phosphorylase B"/>
    <property type="match status" value="2"/>
</dbReference>
<comment type="caution">
    <text evidence="2">The sequence shown here is derived from an EMBL/GenBank/DDBJ whole genome shotgun (WGS) entry which is preliminary data.</text>
</comment>
<dbReference type="InterPro" id="IPR001296">
    <property type="entry name" value="Glyco_trans_1"/>
</dbReference>
<dbReference type="PANTHER" id="PTHR45947:SF3">
    <property type="entry name" value="SULFOQUINOVOSYL TRANSFERASE SQD2"/>
    <property type="match status" value="1"/>
</dbReference>
<dbReference type="InterPro" id="IPR050194">
    <property type="entry name" value="Glycosyltransferase_grp1"/>
</dbReference>
<accession>A0A6N4R1P2</accession>
<name>A0A6N4R1P2_BLAVI</name>
<evidence type="ECO:0000259" key="1">
    <source>
        <dbReference type="Pfam" id="PF00534"/>
    </source>
</evidence>
<gene>
    <name evidence="2" type="ORF">DI628_00655</name>
</gene>
<organism evidence="2 3">
    <name type="scientific">Blastochloris viridis</name>
    <name type="common">Rhodopseudomonas viridis</name>
    <dbReference type="NCBI Taxonomy" id="1079"/>
    <lineage>
        <taxon>Bacteria</taxon>
        <taxon>Pseudomonadati</taxon>
        <taxon>Pseudomonadota</taxon>
        <taxon>Alphaproteobacteria</taxon>
        <taxon>Hyphomicrobiales</taxon>
        <taxon>Blastochloridaceae</taxon>
        <taxon>Blastochloris</taxon>
    </lineage>
</organism>
<dbReference type="EMBL" id="VAFM01000001">
    <property type="protein sequence ID" value="TKW61173.1"/>
    <property type="molecule type" value="Genomic_DNA"/>
</dbReference>
<reference evidence="2 3" key="1">
    <citation type="journal article" date="2017" name="Nat. Commun.">
        <title>In situ click chemistry generation of cyclooxygenase-2 inhibitors.</title>
        <authorList>
            <person name="Bhardwaj A."/>
            <person name="Kaur J."/>
            <person name="Wuest M."/>
            <person name="Wuest F."/>
        </authorList>
    </citation>
    <scope>NUCLEOTIDE SEQUENCE [LARGE SCALE GENOMIC DNA]</scope>
    <source>
        <strain evidence="2">S2_018_000_R2_106</strain>
    </source>
</reference>
<evidence type="ECO:0000313" key="2">
    <source>
        <dbReference type="EMBL" id="TKW61173.1"/>
    </source>
</evidence>
<sequence>MKPKLLFLWENIGPMHQDRLSALIEHDYQVVGVEVTSQSNTYSWVSDETNGYVKKTLFLNQSTHNLSQVKIMLKLMLTCIPLKEHHFFFCHYEQPYVFFTAILLKLLGRKVFVMNNAKFDDSSRNILLELVKVVLYSPYNGALVGSERASAYLSLLGMKNRPKVLGYNTLSIERIRTNSGTVPAPKGLPFDKRHFSIISRLVPKKNLFMAIDAYTLYASKVQNPRPLHIYGDGPLESKLQEYIVKKKQLNNVILHGFIQSDDISKALGQTLALLLPSSEEQFGNVVIEAQAMGVPVLATYLCGAADELIRDGINGFTFTPDNPEGLAFFMHEVCQRKDMWNSLSKGTELTVYLGDTKRFVSGISRLID</sequence>
<dbReference type="AlphaFoldDB" id="A0A6N4R1P2"/>
<dbReference type="Pfam" id="PF00534">
    <property type="entry name" value="Glycos_transf_1"/>
    <property type="match status" value="1"/>
</dbReference>
<protein>
    <submittedName>
        <fullName evidence="2">Glycosyltransferase family 4 protein</fullName>
    </submittedName>
</protein>
<keyword evidence="2" id="KW-0808">Transferase</keyword>
<proteinExistence type="predicted"/>
<dbReference type="Proteomes" id="UP000320948">
    <property type="component" value="Unassembled WGS sequence"/>
</dbReference>
<dbReference type="PANTHER" id="PTHR45947">
    <property type="entry name" value="SULFOQUINOVOSYL TRANSFERASE SQD2"/>
    <property type="match status" value="1"/>
</dbReference>
<dbReference type="SUPFAM" id="SSF53756">
    <property type="entry name" value="UDP-Glycosyltransferase/glycogen phosphorylase"/>
    <property type="match status" value="1"/>
</dbReference>